<name>A0A455T4B2_9CHLR</name>
<dbReference type="CDD" id="cd06579">
    <property type="entry name" value="TM_PBP1_transp_AraH_like"/>
    <property type="match status" value="1"/>
</dbReference>
<protein>
    <submittedName>
        <fullName evidence="7">Monosaccharide-transporting ATPase</fullName>
    </submittedName>
</protein>
<dbReference type="PANTHER" id="PTHR32196">
    <property type="entry name" value="ABC TRANSPORTER PERMEASE PROTEIN YPHD-RELATED-RELATED"/>
    <property type="match status" value="1"/>
</dbReference>
<dbReference type="EMBL" id="AP019377">
    <property type="protein sequence ID" value="BBH92234.1"/>
    <property type="molecule type" value="Genomic_DNA"/>
</dbReference>
<feature type="transmembrane region" description="Helical" evidence="6">
    <location>
        <begin position="40"/>
        <end position="63"/>
    </location>
</feature>
<evidence type="ECO:0000256" key="4">
    <source>
        <dbReference type="ARBA" id="ARBA00022989"/>
    </source>
</evidence>
<feature type="transmembrane region" description="Helical" evidence="6">
    <location>
        <begin position="247"/>
        <end position="265"/>
    </location>
</feature>
<keyword evidence="2" id="KW-1003">Cell membrane</keyword>
<feature type="transmembrane region" description="Helical" evidence="6">
    <location>
        <begin position="272"/>
        <end position="292"/>
    </location>
</feature>
<evidence type="ECO:0000256" key="2">
    <source>
        <dbReference type="ARBA" id="ARBA00022475"/>
    </source>
</evidence>
<evidence type="ECO:0000256" key="3">
    <source>
        <dbReference type="ARBA" id="ARBA00022692"/>
    </source>
</evidence>
<feature type="transmembrane region" description="Helical" evidence="6">
    <location>
        <begin position="70"/>
        <end position="87"/>
    </location>
</feature>
<evidence type="ECO:0000256" key="1">
    <source>
        <dbReference type="ARBA" id="ARBA00004651"/>
    </source>
</evidence>
<comment type="subcellular location">
    <subcellularLocation>
        <location evidence="1">Cell membrane</location>
        <topology evidence="1">Multi-pass membrane protein</topology>
    </subcellularLocation>
</comment>
<dbReference type="GO" id="GO:0022857">
    <property type="term" value="F:transmembrane transporter activity"/>
    <property type="evidence" value="ECO:0007669"/>
    <property type="project" value="InterPro"/>
</dbReference>
<keyword evidence="5 6" id="KW-0472">Membrane</keyword>
<accession>A0A455T4B2</accession>
<reference evidence="7" key="1">
    <citation type="submission" date="2018-12" db="EMBL/GenBank/DDBJ databases">
        <title>Novel natural products biosynthetic potential of the class Ktedonobacteria.</title>
        <authorList>
            <person name="Zheng Y."/>
            <person name="Saitou A."/>
            <person name="Wang C.M."/>
            <person name="Toyoda A."/>
            <person name="Minakuchi Y."/>
            <person name="Sekiguchi Y."/>
            <person name="Ueda K."/>
            <person name="Takano H."/>
            <person name="Sakai Y."/>
            <person name="Yokota A."/>
            <person name="Yabe S."/>
        </authorList>
    </citation>
    <scope>NUCLEOTIDE SEQUENCE</scope>
    <source>
        <strain evidence="7">A3-2</strain>
    </source>
</reference>
<dbReference type="InterPro" id="IPR001851">
    <property type="entry name" value="ABC_transp_permease"/>
</dbReference>
<feature type="transmembrane region" description="Helical" evidence="6">
    <location>
        <begin position="210"/>
        <end position="235"/>
    </location>
</feature>
<proteinExistence type="predicted"/>
<organism evidence="7">
    <name type="scientific">Thermogemmatispora argillosa</name>
    <dbReference type="NCBI Taxonomy" id="2045280"/>
    <lineage>
        <taxon>Bacteria</taxon>
        <taxon>Bacillati</taxon>
        <taxon>Chloroflexota</taxon>
        <taxon>Ktedonobacteria</taxon>
        <taxon>Thermogemmatisporales</taxon>
        <taxon>Thermogemmatisporaceae</taxon>
        <taxon>Thermogemmatispora</taxon>
    </lineage>
</organism>
<sequence>MRAWLSTLRQRSELIAFALAVLLFIAGGLAHPGFASYGLAINILRLAAFLGIVAAGQTLVIIAGGEGIDLSVGSVVTLGAILVYHLSAGKDELAAPALLIALGAGALIGAVNGVGITLARIPPLVMTLGMSGVVQGMILAVTQGRLSGGTPPVVEVLVNAPFWAGIPGVLLIWAVVGIAMWLLLTRTPYGKYLFAVGANRVAARLSGVRVPVLLVLTYALSGLLAALAGVVLLGYIQRVFLDLGSDYTLPSVAAVVVGGTVLSGGQGGYLGTMAGALLLTILSSLLTTLMLPESVREIVFGLLLLLLLSAYGRQHRLRR</sequence>
<evidence type="ECO:0000313" key="7">
    <source>
        <dbReference type="EMBL" id="BBH92234.1"/>
    </source>
</evidence>
<dbReference type="Pfam" id="PF02653">
    <property type="entry name" value="BPD_transp_2"/>
    <property type="match status" value="1"/>
</dbReference>
<feature type="transmembrane region" description="Helical" evidence="6">
    <location>
        <begin position="162"/>
        <end position="184"/>
    </location>
</feature>
<feature type="transmembrane region" description="Helical" evidence="6">
    <location>
        <begin position="298"/>
        <end position="314"/>
    </location>
</feature>
<dbReference type="GO" id="GO:0005886">
    <property type="term" value="C:plasma membrane"/>
    <property type="evidence" value="ECO:0007669"/>
    <property type="project" value="UniProtKB-SubCell"/>
</dbReference>
<keyword evidence="3 6" id="KW-0812">Transmembrane</keyword>
<evidence type="ECO:0000256" key="5">
    <source>
        <dbReference type="ARBA" id="ARBA00023136"/>
    </source>
</evidence>
<dbReference type="AlphaFoldDB" id="A0A455T4B2"/>
<gene>
    <name evidence="7" type="ORF">KTA_04330</name>
</gene>
<keyword evidence="4 6" id="KW-1133">Transmembrane helix</keyword>
<evidence type="ECO:0000256" key="6">
    <source>
        <dbReference type="SAM" id="Phobius"/>
    </source>
</evidence>
<feature type="transmembrane region" description="Helical" evidence="6">
    <location>
        <begin position="124"/>
        <end position="142"/>
    </location>
</feature>
<feature type="transmembrane region" description="Helical" evidence="6">
    <location>
        <begin position="93"/>
        <end position="112"/>
    </location>
</feature>